<dbReference type="Gene3D" id="3.40.50.1010">
    <property type="entry name" value="5'-nuclease"/>
    <property type="match status" value="1"/>
</dbReference>
<dbReference type="InterPro" id="IPR057776">
    <property type="entry name" value="UTP23_sensor"/>
</dbReference>
<dbReference type="HOGENOM" id="CLU_053567_3_1_1"/>
<comment type="subcellular location">
    <subcellularLocation>
        <location evidence="1">Nucleus</location>
        <location evidence="1">Nucleolus</location>
    </subcellularLocation>
</comment>
<evidence type="ECO:0000256" key="1">
    <source>
        <dbReference type="ARBA" id="ARBA00004604"/>
    </source>
</evidence>
<evidence type="ECO:0000259" key="8">
    <source>
        <dbReference type="Pfam" id="PF24779"/>
    </source>
</evidence>
<dbReference type="EMBL" id="AK374261">
    <property type="protein sequence ID" value="BAK05458.1"/>
    <property type="molecule type" value="mRNA"/>
</dbReference>
<dbReference type="Gramene" id="HORVU.MOREX.r2.5HG0363580.1">
    <property type="protein sequence ID" value="HORVU.MOREX.r2.5HG0363580.1"/>
    <property type="gene ID" value="HORVU.MOREX.r2.5HG0363580"/>
</dbReference>
<evidence type="ECO:0000256" key="5">
    <source>
        <dbReference type="ARBA" id="ARBA00037300"/>
    </source>
</evidence>
<reference evidence="11" key="4">
    <citation type="submission" date="2022-01" db="UniProtKB">
        <authorList>
            <consortium name="EnsemblPlants"/>
        </authorList>
    </citation>
    <scope>IDENTIFICATION</scope>
    <source>
        <strain evidence="11">subsp. vulgare</strain>
    </source>
</reference>
<dbReference type="GO" id="GO:0006364">
    <property type="term" value="P:rRNA processing"/>
    <property type="evidence" value="ECO:0007669"/>
    <property type="project" value="UniProtKB-KW"/>
</dbReference>
<feature type="compositionally biased region" description="Polar residues" evidence="7">
    <location>
        <begin position="184"/>
        <end position="193"/>
    </location>
</feature>
<feature type="compositionally biased region" description="Low complexity" evidence="7">
    <location>
        <begin position="251"/>
        <end position="260"/>
    </location>
</feature>
<dbReference type="Proteomes" id="UP000011116">
    <property type="component" value="Chromosome 5H"/>
</dbReference>
<evidence type="ECO:0000256" key="3">
    <source>
        <dbReference type="ARBA" id="ARBA00022552"/>
    </source>
</evidence>
<dbReference type="GO" id="GO:0005730">
    <property type="term" value="C:nucleolus"/>
    <property type="evidence" value="ECO:0000318"/>
    <property type="project" value="GO_Central"/>
</dbReference>
<dbReference type="PANTHER" id="PTHR12416">
    <property type="entry name" value="RRNA-PROCESSING PROTEIN UTP23 HOMOLOG"/>
    <property type="match status" value="1"/>
</dbReference>
<keyword evidence="3" id="KW-0698">rRNA processing</keyword>
<reference evidence="9" key="1">
    <citation type="journal article" date="2011" name="Plant Physiol.">
        <title>Comprehensive sequence analysis of 24,783 barley full-length cDNAs derived from 12 clone libraries.</title>
        <authorList>
            <person name="Matsumoto T."/>
            <person name="Tanaka T."/>
            <person name="Sakai H."/>
            <person name="Amano N."/>
            <person name="Kanamori H."/>
            <person name="Kurita K."/>
            <person name="Kikuta A."/>
            <person name="Kamiya K."/>
            <person name="Yamamoto M."/>
            <person name="Ikawa H."/>
            <person name="Fujii N."/>
            <person name="Hori K."/>
            <person name="Itoh T."/>
            <person name="Sato K."/>
        </authorList>
    </citation>
    <scope>NUCLEOTIDE SEQUENCE</scope>
    <source>
        <tissue evidence="10">Flower</tissue>
        <tissue evidence="9">Shoot and root</tissue>
    </source>
</reference>
<evidence type="ECO:0000256" key="6">
    <source>
        <dbReference type="ARBA" id="ARBA00038503"/>
    </source>
</evidence>
<dbReference type="KEGG" id="hvg:123397879"/>
<comment type="similarity">
    <text evidence="6">Belongs to the UTP23/FCF1 family. UTP23 subfamily.</text>
</comment>
<reference evidence="12" key="2">
    <citation type="journal article" date="2012" name="Nature">
        <title>A physical, genetic and functional sequence assembly of the barley genome.</title>
        <authorList>
            <consortium name="The International Barley Genome Sequencing Consortium"/>
            <person name="Mayer K.F."/>
            <person name="Waugh R."/>
            <person name="Brown J.W."/>
            <person name="Schulman A."/>
            <person name="Langridge P."/>
            <person name="Platzer M."/>
            <person name="Fincher G.B."/>
            <person name="Muehlbauer G.J."/>
            <person name="Sato K."/>
            <person name="Close T.J."/>
            <person name="Wise R.P."/>
            <person name="Stein N."/>
        </authorList>
    </citation>
    <scope>NUCLEOTIDE SEQUENCE [LARGE SCALE GENOMIC DNA]</scope>
    <source>
        <strain evidence="12">cv. Morex</strain>
    </source>
</reference>
<evidence type="ECO:0000313" key="11">
    <source>
        <dbReference type="EnsemblPlants" id="HORVU.MOREX.r3.5HG0439110.1"/>
    </source>
</evidence>
<dbReference type="Gramene" id="HORVU.MOREX.r3.5HG0439110.1">
    <property type="protein sequence ID" value="HORVU.MOREX.r3.5HG0439110.1"/>
    <property type="gene ID" value="HORVU.MOREX.r3.5HG0439110"/>
</dbReference>
<reference evidence="11" key="3">
    <citation type="submission" date="2020-10" db="EMBL/GenBank/DDBJ databases">
        <authorList>
            <person name="Scholz U."/>
            <person name="Mascher M."/>
            <person name="Fiebig A."/>
        </authorList>
    </citation>
    <scope>NUCLEOTIDE SEQUENCE [LARGE SCALE GENOMIC DNA]</scope>
    <source>
        <strain evidence="11">cv. Morex</strain>
    </source>
</reference>
<dbReference type="FunFam" id="3.40.50.1010:FF:000006">
    <property type="entry name" value="rRNA-processing protein UTP23 homolog"/>
    <property type="match status" value="1"/>
</dbReference>
<dbReference type="CDD" id="cd08553">
    <property type="entry name" value="PIN_Fcf1-like"/>
    <property type="match status" value="1"/>
</dbReference>
<dbReference type="Pfam" id="PF04900">
    <property type="entry name" value="Fcf1"/>
    <property type="match status" value="1"/>
</dbReference>
<dbReference type="InterPro" id="IPR029060">
    <property type="entry name" value="PIN-like_dom_sf"/>
</dbReference>
<comment type="function">
    <text evidence="5">Involved in rRNA-processing and ribosome biogenesis.</text>
</comment>
<evidence type="ECO:0000256" key="4">
    <source>
        <dbReference type="ARBA" id="ARBA00023242"/>
    </source>
</evidence>
<dbReference type="InterPro" id="IPR006984">
    <property type="entry name" value="Fcf1/UTP23"/>
</dbReference>
<proteinExistence type="evidence at transcript level"/>
<dbReference type="GeneID" id="123397879"/>
<feature type="domain" description="UTP23 sensor motif region" evidence="8">
    <location>
        <begin position="201"/>
        <end position="219"/>
    </location>
</feature>
<keyword evidence="4" id="KW-0539">Nucleus</keyword>
<protein>
    <submittedName>
        <fullName evidence="9">Predicted protein</fullName>
    </submittedName>
</protein>
<organism evidence="9">
    <name type="scientific">Hordeum vulgare subsp. vulgare</name>
    <name type="common">Domesticated barley</name>
    <dbReference type="NCBI Taxonomy" id="112509"/>
    <lineage>
        <taxon>Eukaryota</taxon>
        <taxon>Viridiplantae</taxon>
        <taxon>Streptophyta</taxon>
        <taxon>Embryophyta</taxon>
        <taxon>Tracheophyta</taxon>
        <taxon>Spermatophyta</taxon>
        <taxon>Magnoliopsida</taxon>
        <taxon>Liliopsida</taxon>
        <taxon>Poales</taxon>
        <taxon>Poaceae</taxon>
        <taxon>BOP clade</taxon>
        <taxon>Pooideae</taxon>
        <taxon>Triticodae</taxon>
        <taxon>Triticeae</taxon>
        <taxon>Hordeinae</taxon>
        <taxon>Hordeum</taxon>
    </lineage>
</organism>
<evidence type="ECO:0000256" key="2">
    <source>
        <dbReference type="ARBA" id="ARBA00022517"/>
    </source>
</evidence>
<feature type="region of interest" description="Disordered" evidence="7">
    <location>
        <begin position="179"/>
        <end position="260"/>
    </location>
</feature>
<dbReference type="GO" id="GO:0070181">
    <property type="term" value="F:small ribosomal subunit rRNA binding"/>
    <property type="evidence" value="ECO:0000318"/>
    <property type="project" value="GO_Central"/>
</dbReference>
<keyword evidence="12" id="KW-1185">Reference proteome</keyword>
<keyword evidence="2" id="KW-0690">Ribosome biogenesis</keyword>
<dbReference type="SUPFAM" id="SSF88723">
    <property type="entry name" value="PIN domain-like"/>
    <property type="match status" value="1"/>
</dbReference>
<feature type="compositionally biased region" description="Basic residues" evidence="7">
    <location>
        <begin position="239"/>
        <end position="250"/>
    </location>
</feature>
<evidence type="ECO:0000313" key="12">
    <source>
        <dbReference type="Proteomes" id="UP000011116"/>
    </source>
</evidence>
<dbReference type="RefSeq" id="XP_044948333.1">
    <property type="nucleotide sequence ID" value="XM_045092398.1"/>
</dbReference>
<evidence type="ECO:0000313" key="10">
    <source>
        <dbReference type="EMBL" id="BAK05458.1"/>
    </source>
</evidence>
<dbReference type="OrthoDB" id="25675at2759"/>
<evidence type="ECO:0000313" key="9">
    <source>
        <dbReference type="EMBL" id="BAJ98430.1"/>
    </source>
</evidence>
<name>F2DTK9_HORVV</name>
<dbReference type="EnsemblPlants" id="HORVU.MOREX.r3.5HG0439110.1">
    <property type="protein sequence ID" value="HORVU.MOREX.r3.5HG0439110.1"/>
    <property type="gene ID" value="HORVU.MOREX.r3.5HG0439110"/>
</dbReference>
<gene>
    <name evidence="11" type="primary">LOC123397879</name>
</gene>
<accession>F2DTK9</accession>
<dbReference type="GO" id="GO:0032040">
    <property type="term" value="C:small-subunit processome"/>
    <property type="evidence" value="ECO:0000318"/>
    <property type="project" value="GO_Central"/>
</dbReference>
<dbReference type="SMR" id="F2DTK9"/>
<dbReference type="AlphaFoldDB" id="F2DTK9"/>
<dbReference type="Pfam" id="PF24779">
    <property type="entry name" value="UTP23_sensor"/>
    <property type="match status" value="1"/>
</dbReference>
<evidence type="ECO:0000256" key="7">
    <source>
        <dbReference type="SAM" id="MobiDB-lite"/>
    </source>
</evidence>
<sequence length="260" mass="29065">MRVKRRSRHRKVVKFYSTCFGFREPYKVLIDGTFVHHLLVHKLLPADDALRELLSASRAPPLLTSKCVVAELRRLGKSHSEAFDAAQLVATASCEHDKVVSAVDCILSLVGDKNPEHYFVATQDSGLRAKLREVPCVPVIYGLKNSLFIEQPSVQQRQFAQLDEEKRIHMEKSEFKKLLKASSEGKTSINGNTPGVVEKSKFKRNRAKGPNPLSCKKKKPKPQPSAPQNQGPKTDGDAKRKRVRKRKRSAKGSSQAETAS</sequence>
<dbReference type="EMBL" id="AK367227">
    <property type="protein sequence ID" value="BAJ98430.1"/>
    <property type="molecule type" value="mRNA"/>
</dbReference>